<dbReference type="Gene3D" id="1.10.3210.10">
    <property type="entry name" value="Hypothetical protein af1432"/>
    <property type="match status" value="1"/>
</dbReference>
<proteinExistence type="predicted"/>
<sequence>MPTADTLCEPEPPLVSRIEERLGRADVPRSVLAECVRDAWSAFEHARVQLFVPVLVERAVRARIGWLADAGDVPLADVSLRTWAWLTARHLLAGELPRRWAHTCGVARRAQQIAPAFPAGEGDVLVASAWLHDIGYAAAVEVTGMHQVDGARYLVGRGVPFRVAALVAHHAGAAAVADLTGLADALAVYDDEPTAVRDALWYCDMTTGPDGRPMTFSERMTELRIRRSADDPVVRALAVNERERAAAVRRTENLLRHAGLVLAS</sequence>
<dbReference type="NCBIfam" id="NF046112">
    <property type="entry name" value="MSMEG_6209_Nter"/>
    <property type="match status" value="1"/>
</dbReference>
<dbReference type="RefSeq" id="WP_311771536.1">
    <property type="nucleotide sequence ID" value="NZ_JACHJQ010000012.1"/>
</dbReference>
<name>A0A7W7QF44_9PSEU</name>
<accession>A0A7W7QF44</accession>
<reference evidence="2 3" key="1">
    <citation type="submission" date="2020-08" db="EMBL/GenBank/DDBJ databases">
        <title>Genomic Encyclopedia of Type Strains, Phase III (KMG-III): the genomes of soil and plant-associated and newly described type strains.</title>
        <authorList>
            <person name="Whitman W."/>
        </authorList>
    </citation>
    <scope>NUCLEOTIDE SEQUENCE [LARGE SCALE GENOMIC DNA]</scope>
    <source>
        <strain evidence="2 3">CECT 8960</strain>
    </source>
</reference>
<dbReference type="EMBL" id="JACHJQ010000012">
    <property type="protein sequence ID" value="MBB4912169.1"/>
    <property type="molecule type" value="Genomic_DNA"/>
</dbReference>
<keyword evidence="3" id="KW-1185">Reference proteome</keyword>
<evidence type="ECO:0000259" key="1">
    <source>
        <dbReference type="Pfam" id="PF01966"/>
    </source>
</evidence>
<dbReference type="AlphaFoldDB" id="A0A7W7QF44"/>
<evidence type="ECO:0000313" key="3">
    <source>
        <dbReference type="Proteomes" id="UP000520767"/>
    </source>
</evidence>
<protein>
    <recommendedName>
        <fullName evidence="1">HD domain-containing protein</fullName>
    </recommendedName>
</protein>
<dbReference type="SUPFAM" id="SSF109604">
    <property type="entry name" value="HD-domain/PDEase-like"/>
    <property type="match status" value="1"/>
</dbReference>
<dbReference type="Proteomes" id="UP000520767">
    <property type="component" value="Unassembled WGS sequence"/>
</dbReference>
<comment type="caution">
    <text evidence="2">The sequence shown here is derived from an EMBL/GenBank/DDBJ whole genome shotgun (WGS) entry which is preliminary data.</text>
</comment>
<organism evidence="2 3">
    <name type="scientific">Actinophytocola algeriensis</name>
    <dbReference type="NCBI Taxonomy" id="1768010"/>
    <lineage>
        <taxon>Bacteria</taxon>
        <taxon>Bacillati</taxon>
        <taxon>Actinomycetota</taxon>
        <taxon>Actinomycetes</taxon>
        <taxon>Pseudonocardiales</taxon>
        <taxon>Pseudonocardiaceae</taxon>
    </lineage>
</organism>
<evidence type="ECO:0000313" key="2">
    <source>
        <dbReference type="EMBL" id="MBB4912169.1"/>
    </source>
</evidence>
<dbReference type="InterPro" id="IPR006674">
    <property type="entry name" value="HD_domain"/>
</dbReference>
<dbReference type="Pfam" id="PF01966">
    <property type="entry name" value="HD"/>
    <property type="match status" value="1"/>
</dbReference>
<feature type="domain" description="HD" evidence="1">
    <location>
        <begin position="99"/>
        <end position="175"/>
    </location>
</feature>
<gene>
    <name evidence="2" type="ORF">FHR82_008440</name>
</gene>